<evidence type="ECO:0000256" key="1">
    <source>
        <dbReference type="SAM" id="Phobius"/>
    </source>
</evidence>
<keyword evidence="3" id="KW-1185">Reference proteome</keyword>
<comment type="caution">
    <text evidence="2">The sequence shown here is derived from an EMBL/GenBank/DDBJ whole genome shotgun (WGS) entry which is preliminary data.</text>
</comment>
<name>A0ABX1AP15_9ACTN</name>
<keyword evidence="1" id="KW-0812">Transmembrane</keyword>
<protein>
    <recommendedName>
        <fullName evidence="4">Integral membrane protein</fullName>
    </recommendedName>
</protein>
<dbReference type="EMBL" id="JAAVJB010000105">
    <property type="protein sequence ID" value="NJP67371.1"/>
    <property type="molecule type" value="Genomic_DNA"/>
</dbReference>
<accession>A0ABX1AP15</accession>
<evidence type="ECO:0000313" key="3">
    <source>
        <dbReference type="Proteomes" id="UP000746503"/>
    </source>
</evidence>
<evidence type="ECO:0008006" key="4">
    <source>
        <dbReference type="Google" id="ProtNLM"/>
    </source>
</evidence>
<feature type="transmembrane region" description="Helical" evidence="1">
    <location>
        <begin position="96"/>
        <end position="120"/>
    </location>
</feature>
<feature type="transmembrane region" description="Helical" evidence="1">
    <location>
        <begin position="59"/>
        <end position="84"/>
    </location>
</feature>
<sequence length="171" mass="17709">MTRRGPSDGGPRRGPRPAGRATLFLLLLWLALLTFAAQAVVEGRTVADQLRHHTDVLRLAAVVAALVVLPLTAAGPASALFPDGADARPRGTARRLVLLGLHVAVTVAALAVLTLLVGLFSGSTAVSELPAAIVEFLMGVEALVALVALAAHALLSPAVWQPVRFAREARG</sequence>
<reference evidence="2 3" key="1">
    <citation type="submission" date="2020-03" db="EMBL/GenBank/DDBJ databases">
        <title>Draft genome of Streptomyces sp. ventii, isolated from the Axial Seamount in the Pacific Ocean, and resequencing of the two type strains Streptomyces lonarensis strain NCL 716 and Streptomyces bohaiensis strain 11A07.</title>
        <authorList>
            <person name="Loughran R.M."/>
            <person name="Pfannmuller K.M."/>
            <person name="Wasson B.J."/>
            <person name="Deadmond M.C."/>
            <person name="Paddock B.E."/>
            <person name="Koyack M.J."/>
            <person name="Gallegos D.A."/>
            <person name="Mitchell E.A."/>
            <person name="Ushijima B."/>
            <person name="Saw J.H."/>
            <person name="Mcphail K.L."/>
            <person name="Videau P."/>
        </authorList>
    </citation>
    <scope>NUCLEOTIDE SEQUENCE [LARGE SCALE GENOMIC DNA]</scope>
    <source>
        <strain evidence="3">5675061</strain>
    </source>
</reference>
<proteinExistence type="predicted"/>
<feature type="transmembrane region" description="Helical" evidence="1">
    <location>
        <begin position="132"/>
        <end position="155"/>
    </location>
</feature>
<gene>
    <name evidence="2" type="ORF">HCJ92_13940</name>
</gene>
<organism evidence="2 3">
    <name type="scientific">Streptomyces spiramenti</name>
    <dbReference type="NCBI Taxonomy" id="2720606"/>
    <lineage>
        <taxon>Bacteria</taxon>
        <taxon>Bacillati</taxon>
        <taxon>Actinomycetota</taxon>
        <taxon>Actinomycetes</taxon>
        <taxon>Kitasatosporales</taxon>
        <taxon>Streptomycetaceae</taxon>
        <taxon>Streptomyces</taxon>
    </lineage>
</organism>
<keyword evidence="1" id="KW-0472">Membrane</keyword>
<dbReference type="Proteomes" id="UP000746503">
    <property type="component" value="Unassembled WGS sequence"/>
</dbReference>
<keyword evidence="1" id="KW-1133">Transmembrane helix</keyword>
<evidence type="ECO:0000313" key="2">
    <source>
        <dbReference type="EMBL" id="NJP67371.1"/>
    </source>
</evidence>
<dbReference type="RefSeq" id="WP_167933895.1">
    <property type="nucleotide sequence ID" value="NZ_JAAVJB010000105.1"/>
</dbReference>